<dbReference type="STRING" id="1314785.A0A165DG37"/>
<name>A0A165DG37_9APHY</name>
<evidence type="ECO:0000313" key="1">
    <source>
        <dbReference type="EMBL" id="KZT04817.1"/>
    </source>
</evidence>
<evidence type="ECO:0000313" key="2">
    <source>
        <dbReference type="Proteomes" id="UP000076871"/>
    </source>
</evidence>
<organism evidence="1 2">
    <name type="scientific">Laetiporus sulphureus 93-53</name>
    <dbReference type="NCBI Taxonomy" id="1314785"/>
    <lineage>
        <taxon>Eukaryota</taxon>
        <taxon>Fungi</taxon>
        <taxon>Dikarya</taxon>
        <taxon>Basidiomycota</taxon>
        <taxon>Agaricomycotina</taxon>
        <taxon>Agaricomycetes</taxon>
        <taxon>Polyporales</taxon>
        <taxon>Laetiporus</taxon>
    </lineage>
</organism>
<sequence>MNTHRMLHVNEIILTIFENLSPGRWSHNAGITRANRADRRTLANLARVSKQFQNLASHVLWRNLDSLDALFCVILTYHEENVNGCVINKHQLGRFQQYASLVHTINRSENRKSHRDIIATLWVLNGQNPILPNLRHLSWDLTTYGDHYVLLLAPEGLRSLEVGLFSGPVHTMKNEYIDLSPILNRMGNFSSAQDLQLEGHFPSRTIRPITGWQHLHTVDIVLPLGGIYRGLLDVLASIEELTNLTLRCIDGTPENALLHTFSNLKTLTIVGKLPLLYNLLNSFEAPVLQSIKIFVDISWDANADAAAMGTLQRMFSRLRAMQGLDRTLREFHLRMWHIDLSNTPLMTAIWPLLALGGLEVVEIELSWNEHLLFDDDIKEMASAWPDLVRLRIGYDSPRKERCTSVATFADVLARCPRLVHLELPALIDTDWAAGPMTPHPLRKLFIRSVAFVSNMDRFASFLHRQFPDLDIFWMDQQSVPCHKFIEEGAATRKWDQLIETLFELRSVQNSAATTIST</sequence>
<dbReference type="InParanoid" id="A0A165DG37"/>
<dbReference type="InterPro" id="IPR032675">
    <property type="entry name" value="LRR_dom_sf"/>
</dbReference>
<dbReference type="EMBL" id="KV427634">
    <property type="protein sequence ID" value="KZT04817.1"/>
    <property type="molecule type" value="Genomic_DNA"/>
</dbReference>
<protein>
    <submittedName>
        <fullName evidence="1">Uncharacterized protein</fullName>
    </submittedName>
</protein>
<gene>
    <name evidence="1" type="ORF">LAESUDRAFT_760835</name>
</gene>
<dbReference type="GeneID" id="63829840"/>
<dbReference type="AlphaFoldDB" id="A0A165DG37"/>
<accession>A0A165DG37</accession>
<dbReference type="Proteomes" id="UP000076871">
    <property type="component" value="Unassembled WGS sequence"/>
</dbReference>
<dbReference type="RefSeq" id="XP_040762557.1">
    <property type="nucleotide sequence ID" value="XM_040912812.1"/>
</dbReference>
<keyword evidence="2" id="KW-1185">Reference proteome</keyword>
<dbReference type="SUPFAM" id="SSF52047">
    <property type="entry name" value="RNI-like"/>
    <property type="match status" value="1"/>
</dbReference>
<dbReference type="OrthoDB" id="2757320at2759"/>
<reference evidence="1 2" key="1">
    <citation type="journal article" date="2016" name="Mol. Biol. Evol.">
        <title>Comparative Genomics of Early-Diverging Mushroom-Forming Fungi Provides Insights into the Origins of Lignocellulose Decay Capabilities.</title>
        <authorList>
            <person name="Nagy L.G."/>
            <person name="Riley R."/>
            <person name="Tritt A."/>
            <person name="Adam C."/>
            <person name="Daum C."/>
            <person name="Floudas D."/>
            <person name="Sun H."/>
            <person name="Yadav J.S."/>
            <person name="Pangilinan J."/>
            <person name="Larsson K.H."/>
            <person name="Matsuura K."/>
            <person name="Barry K."/>
            <person name="Labutti K."/>
            <person name="Kuo R."/>
            <person name="Ohm R.A."/>
            <person name="Bhattacharya S.S."/>
            <person name="Shirouzu T."/>
            <person name="Yoshinaga Y."/>
            <person name="Martin F.M."/>
            <person name="Grigoriev I.V."/>
            <person name="Hibbett D.S."/>
        </authorList>
    </citation>
    <scope>NUCLEOTIDE SEQUENCE [LARGE SCALE GENOMIC DNA]</scope>
    <source>
        <strain evidence="1 2">93-53</strain>
    </source>
</reference>
<proteinExistence type="predicted"/>
<dbReference type="Gene3D" id="3.80.10.10">
    <property type="entry name" value="Ribonuclease Inhibitor"/>
    <property type="match status" value="1"/>
</dbReference>